<evidence type="ECO:0000259" key="5">
    <source>
        <dbReference type="PROSITE" id="PS51934"/>
    </source>
</evidence>
<reference evidence="6 7" key="1">
    <citation type="submission" date="2015-08" db="EMBL/GenBank/DDBJ databases">
        <title>The genome of the Asian arowana (Scleropages formosus).</title>
        <authorList>
            <person name="Tan M.H."/>
            <person name="Gan H.M."/>
            <person name="Croft L.J."/>
            <person name="Austin C.M."/>
        </authorList>
    </citation>
    <scope>NUCLEOTIDE SEQUENCE [LARGE SCALE GENOMIC DNA]</scope>
    <source>
        <strain evidence="6">Aro1</strain>
    </source>
</reference>
<keyword evidence="4" id="KW-0443">Lipid metabolism</keyword>
<protein>
    <submittedName>
        <fullName evidence="6">Retinoic acid receptor responder protein 3-like</fullName>
    </submittedName>
</protein>
<sequence length="150" mass="16926">VSQVVAAGCFGDLIEFSYPIGYSHWGVYDGDEYVVHFAVADEGELKRMFRNSLQTMFPVCGDLLLGETRIQRQLLLDVNVPKGAQVIISNNQHGREPSSEEDMRHRCNALLNKELPYKLFTLNCEHFATFVRYGEAVCNQRHPPLVSPGP</sequence>
<evidence type="ECO:0000256" key="3">
    <source>
        <dbReference type="ARBA" id="ARBA00022801"/>
    </source>
</evidence>
<dbReference type="GO" id="GO:0008970">
    <property type="term" value="F:phospholipase A1 activity"/>
    <property type="evidence" value="ECO:0007669"/>
    <property type="project" value="TreeGrafter"/>
</dbReference>
<evidence type="ECO:0000256" key="1">
    <source>
        <dbReference type="ARBA" id="ARBA00007824"/>
    </source>
</evidence>
<dbReference type="InterPro" id="IPR007053">
    <property type="entry name" value="LRAT_dom"/>
</dbReference>
<keyword evidence="2" id="KW-0808">Transferase</keyword>
<proteinExistence type="inferred from homology"/>
<gene>
    <name evidence="6" type="ORF">Z043_111680</name>
</gene>
<evidence type="ECO:0000313" key="7">
    <source>
        <dbReference type="Proteomes" id="UP000034805"/>
    </source>
</evidence>
<dbReference type="PANTHER" id="PTHR13943">
    <property type="entry name" value="HRAS-LIKE SUPPRESSOR - RELATED"/>
    <property type="match status" value="1"/>
</dbReference>
<keyword evidence="6" id="KW-0675">Receptor</keyword>
<comment type="similarity">
    <text evidence="1">Belongs to the H-rev107 family.</text>
</comment>
<dbReference type="PROSITE" id="PS51934">
    <property type="entry name" value="LRAT"/>
    <property type="match status" value="1"/>
</dbReference>
<dbReference type="GO" id="GO:0004623">
    <property type="term" value="F:phospholipase A2 activity"/>
    <property type="evidence" value="ECO:0007669"/>
    <property type="project" value="TreeGrafter"/>
</dbReference>
<name>A0A0P7X5X6_SCLFO</name>
<organism evidence="6 7">
    <name type="scientific">Scleropages formosus</name>
    <name type="common">Asian bonytongue</name>
    <name type="synonym">Osteoglossum formosum</name>
    <dbReference type="NCBI Taxonomy" id="113540"/>
    <lineage>
        <taxon>Eukaryota</taxon>
        <taxon>Metazoa</taxon>
        <taxon>Chordata</taxon>
        <taxon>Craniata</taxon>
        <taxon>Vertebrata</taxon>
        <taxon>Euteleostomi</taxon>
        <taxon>Actinopterygii</taxon>
        <taxon>Neopterygii</taxon>
        <taxon>Teleostei</taxon>
        <taxon>Osteoglossocephala</taxon>
        <taxon>Osteoglossomorpha</taxon>
        <taxon>Osteoglossiformes</taxon>
        <taxon>Osteoglossidae</taxon>
        <taxon>Scleropages</taxon>
    </lineage>
</organism>
<dbReference type="GO" id="GO:0005737">
    <property type="term" value="C:cytoplasm"/>
    <property type="evidence" value="ECO:0007669"/>
    <property type="project" value="TreeGrafter"/>
</dbReference>
<dbReference type="InterPro" id="IPR051496">
    <property type="entry name" value="H-rev107_PLA/AT"/>
</dbReference>
<dbReference type="Pfam" id="PF04970">
    <property type="entry name" value="LRAT"/>
    <property type="match status" value="1"/>
</dbReference>
<accession>A0A0P7X5X6</accession>
<dbReference type="GO" id="GO:0070292">
    <property type="term" value="P:N-acylphosphatidylethanolamine metabolic process"/>
    <property type="evidence" value="ECO:0007669"/>
    <property type="project" value="TreeGrafter"/>
</dbReference>
<dbReference type="GO" id="GO:0016410">
    <property type="term" value="F:N-acyltransferase activity"/>
    <property type="evidence" value="ECO:0007669"/>
    <property type="project" value="TreeGrafter"/>
</dbReference>
<dbReference type="EMBL" id="JARO02003902">
    <property type="protein sequence ID" value="KPP69554.1"/>
    <property type="molecule type" value="Genomic_DNA"/>
</dbReference>
<dbReference type="Proteomes" id="UP000034805">
    <property type="component" value="Unassembled WGS sequence"/>
</dbReference>
<dbReference type="PANTHER" id="PTHR13943:SF37">
    <property type="entry name" value="PHOSPHOLIPASE A AND ACYLTRANSFERASE 1"/>
    <property type="match status" value="1"/>
</dbReference>
<comment type="caution">
    <text evidence="6">The sequence shown here is derived from an EMBL/GenBank/DDBJ whole genome shotgun (WGS) entry which is preliminary data.</text>
</comment>
<dbReference type="AlphaFoldDB" id="A0A0P7X5X6"/>
<dbReference type="Gene3D" id="3.90.1720.10">
    <property type="entry name" value="endopeptidase domain like (from Nostoc punctiforme)"/>
    <property type="match status" value="1"/>
</dbReference>
<evidence type="ECO:0000256" key="4">
    <source>
        <dbReference type="ARBA" id="ARBA00023098"/>
    </source>
</evidence>
<feature type="non-terminal residue" evidence="6">
    <location>
        <position position="1"/>
    </location>
</feature>
<feature type="domain" description="LRAT" evidence="5">
    <location>
        <begin position="14"/>
        <end position="140"/>
    </location>
</feature>
<keyword evidence="3" id="KW-0378">Hydrolase</keyword>
<evidence type="ECO:0000313" key="6">
    <source>
        <dbReference type="EMBL" id="KPP69554.1"/>
    </source>
</evidence>
<evidence type="ECO:0000256" key="2">
    <source>
        <dbReference type="ARBA" id="ARBA00022679"/>
    </source>
</evidence>